<proteinExistence type="inferred from homology"/>
<dbReference type="PIRSF" id="PIRSF002811">
    <property type="entry name" value="DnaG"/>
    <property type="match status" value="1"/>
</dbReference>
<keyword evidence="2 12" id="KW-0639">Primosome</keyword>
<keyword evidence="3 12" id="KW-0808">Transferase</keyword>
<keyword evidence="11 12" id="KW-0804">Transcription</keyword>
<keyword evidence="8 12" id="KW-0862">Zinc</keyword>
<dbReference type="SUPFAM" id="SSF56731">
    <property type="entry name" value="DNA primase core"/>
    <property type="match status" value="1"/>
</dbReference>
<evidence type="ECO:0000256" key="7">
    <source>
        <dbReference type="ARBA" id="ARBA00022771"/>
    </source>
</evidence>
<dbReference type="InterPro" id="IPR006171">
    <property type="entry name" value="TOPRIM_dom"/>
</dbReference>
<evidence type="ECO:0000256" key="13">
    <source>
        <dbReference type="PIRNR" id="PIRNR002811"/>
    </source>
</evidence>
<gene>
    <name evidence="12 17" type="primary">dnaG</name>
    <name evidence="17" type="ORF">CLPU_3c01110</name>
</gene>
<dbReference type="Proteomes" id="UP000037267">
    <property type="component" value="Unassembled WGS sequence"/>
</dbReference>
<dbReference type="InterPro" id="IPR034151">
    <property type="entry name" value="TOPRIM_DnaG_bac"/>
</dbReference>
<dbReference type="InterPro" id="IPR037068">
    <property type="entry name" value="DNA_primase_core_N_sf"/>
</dbReference>
<dbReference type="GO" id="GO:0003678">
    <property type="term" value="F:DNA helicase activity"/>
    <property type="evidence" value="ECO:0007669"/>
    <property type="project" value="InterPro"/>
</dbReference>
<keyword evidence="4 12" id="KW-0548">Nucleotidyltransferase</keyword>
<dbReference type="InterPro" id="IPR030846">
    <property type="entry name" value="DnaG_bac"/>
</dbReference>
<feature type="domain" description="Toprim" evidence="16">
    <location>
        <begin position="257"/>
        <end position="338"/>
    </location>
</feature>
<feature type="zinc finger region" description="CHC2-type" evidence="12 14">
    <location>
        <begin position="40"/>
        <end position="64"/>
    </location>
</feature>
<evidence type="ECO:0000256" key="1">
    <source>
        <dbReference type="ARBA" id="ARBA00022478"/>
    </source>
</evidence>
<dbReference type="SMART" id="SM00400">
    <property type="entry name" value="ZnF_CHCC"/>
    <property type="match status" value="1"/>
</dbReference>
<accession>A0A0L0WCY7</accession>
<dbReference type="Gene3D" id="3.40.1360.10">
    <property type="match status" value="1"/>
</dbReference>
<dbReference type="GO" id="GO:0006269">
    <property type="term" value="P:DNA replication, synthesis of primer"/>
    <property type="evidence" value="ECO:0007669"/>
    <property type="project" value="UniProtKB-UniRule"/>
</dbReference>
<evidence type="ECO:0000256" key="5">
    <source>
        <dbReference type="ARBA" id="ARBA00022705"/>
    </source>
</evidence>
<dbReference type="SMART" id="SM00493">
    <property type="entry name" value="TOPRIM"/>
    <property type="match status" value="1"/>
</dbReference>
<dbReference type="EMBL" id="LGSS01000003">
    <property type="protein sequence ID" value="KNF09333.1"/>
    <property type="molecule type" value="Genomic_DNA"/>
</dbReference>
<dbReference type="SUPFAM" id="SSF57783">
    <property type="entry name" value="Zinc beta-ribbon"/>
    <property type="match status" value="1"/>
</dbReference>
<dbReference type="STRING" id="1503.CLPU_3c01110"/>
<evidence type="ECO:0000256" key="3">
    <source>
        <dbReference type="ARBA" id="ARBA00022679"/>
    </source>
</evidence>
<dbReference type="PANTHER" id="PTHR30313">
    <property type="entry name" value="DNA PRIMASE"/>
    <property type="match status" value="1"/>
</dbReference>
<evidence type="ECO:0000313" key="18">
    <source>
        <dbReference type="Proteomes" id="UP000037267"/>
    </source>
</evidence>
<comment type="function">
    <text evidence="12 13">RNA polymerase that catalyzes the synthesis of short RNA molecules used as primers for DNA polymerase during DNA replication.</text>
</comment>
<keyword evidence="18" id="KW-1185">Reference proteome</keyword>
<feature type="coiled-coil region" evidence="15">
    <location>
        <begin position="94"/>
        <end position="121"/>
    </location>
</feature>
<dbReference type="InterPro" id="IPR036977">
    <property type="entry name" value="DNA_primase_Znf_CHC2"/>
</dbReference>
<comment type="similarity">
    <text evidence="12 13">Belongs to the DnaG primase family.</text>
</comment>
<evidence type="ECO:0000259" key="16">
    <source>
        <dbReference type="PROSITE" id="PS50880"/>
    </source>
</evidence>
<keyword evidence="7 12" id="KW-0863">Zinc-finger</keyword>
<dbReference type="Gene3D" id="3.90.580.10">
    <property type="entry name" value="Zinc finger, CHC2-type domain"/>
    <property type="match status" value="1"/>
</dbReference>
<keyword evidence="1 12" id="KW-0240">DNA-directed RNA polymerase</keyword>
<evidence type="ECO:0000313" key="17">
    <source>
        <dbReference type="EMBL" id="KNF09333.1"/>
    </source>
</evidence>
<comment type="caution">
    <text evidence="17">The sequence shown here is derived from an EMBL/GenBank/DDBJ whole genome shotgun (WGS) entry which is preliminary data.</text>
</comment>
<keyword evidence="9" id="KW-0460">Magnesium</keyword>
<evidence type="ECO:0000256" key="8">
    <source>
        <dbReference type="ARBA" id="ARBA00022833"/>
    </source>
</evidence>
<dbReference type="SUPFAM" id="SSF48024">
    <property type="entry name" value="N-terminal domain of DnaB helicase"/>
    <property type="match status" value="1"/>
</dbReference>
<evidence type="ECO:0000256" key="12">
    <source>
        <dbReference type="HAMAP-Rule" id="MF_00974"/>
    </source>
</evidence>
<dbReference type="PATRIC" id="fig|1503.3.peg.1976"/>
<evidence type="ECO:0000256" key="4">
    <source>
        <dbReference type="ARBA" id="ARBA00022695"/>
    </source>
</evidence>
<dbReference type="InterPro" id="IPR006295">
    <property type="entry name" value="DNA_primase_DnaG"/>
</dbReference>
<comment type="catalytic activity">
    <reaction evidence="12">
        <text>ssDNA + n NTP = ssDNA/pppN(pN)n-1 hybrid + (n-1) diphosphate.</text>
        <dbReference type="EC" id="2.7.7.101"/>
    </reaction>
</comment>
<dbReference type="InterPro" id="IPR016136">
    <property type="entry name" value="DNA_helicase_N/primase_C"/>
</dbReference>
<keyword evidence="6 12" id="KW-0479">Metal-binding</keyword>
<evidence type="ECO:0000256" key="2">
    <source>
        <dbReference type="ARBA" id="ARBA00022515"/>
    </source>
</evidence>
<dbReference type="CDD" id="cd03364">
    <property type="entry name" value="TOPRIM_DnaG_primases"/>
    <property type="match status" value="1"/>
</dbReference>
<dbReference type="FunFam" id="3.40.1360.10:FF:000002">
    <property type="entry name" value="DNA primase"/>
    <property type="match status" value="1"/>
</dbReference>
<dbReference type="InterPro" id="IPR002694">
    <property type="entry name" value="Znf_CHC2"/>
</dbReference>
<evidence type="ECO:0000256" key="14">
    <source>
        <dbReference type="PIRSR" id="PIRSR002811-1"/>
    </source>
</evidence>
<organism evidence="17 18">
    <name type="scientific">Gottschalkia purinilytica</name>
    <name type="common">Clostridium purinilyticum</name>
    <dbReference type="NCBI Taxonomy" id="1503"/>
    <lineage>
        <taxon>Bacteria</taxon>
        <taxon>Bacillati</taxon>
        <taxon>Bacillota</taxon>
        <taxon>Tissierellia</taxon>
        <taxon>Tissierellales</taxon>
        <taxon>Gottschalkiaceae</taxon>
        <taxon>Gottschalkia</taxon>
    </lineage>
</organism>
<dbReference type="FunFam" id="3.90.580.10:FF:000001">
    <property type="entry name" value="DNA primase"/>
    <property type="match status" value="1"/>
</dbReference>
<comment type="cofactor">
    <cofactor evidence="12 13 14">
        <name>Zn(2+)</name>
        <dbReference type="ChEBI" id="CHEBI:29105"/>
    </cofactor>
    <text evidence="12 13 14">Binds 1 zinc ion per monomer.</text>
</comment>
<evidence type="ECO:0000256" key="6">
    <source>
        <dbReference type="ARBA" id="ARBA00022723"/>
    </source>
</evidence>
<dbReference type="FunFam" id="3.90.980.10:FF:000001">
    <property type="entry name" value="DNA primase"/>
    <property type="match status" value="1"/>
</dbReference>
<keyword evidence="5 12" id="KW-0235">DNA replication</keyword>
<dbReference type="PANTHER" id="PTHR30313:SF2">
    <property type="entry name" value="DNA PRIMASE"/>
    <property type="match status" value="1"/>
</dbReference>
<dbReference type="GO" id="GO:1990077">
    <property type="term" value="C:primosome complex"/>
    <property type="evidence" value="ECO:0007669"/>
    <property type="project" value="UniProtKB-KW"/>
</dbReference>
<sequence length="610" mass="71068">MPYPYNDDIIREVRESNDIVDIISQYVQLKRTGSNYKGLCPFHNEKTPSFVVSPIKQMFHCFGCGEGGDVITFIMKYQNLDFVESLKILADRANIILEDKTKNMNIELEKTKNRLYEINREAAIYFYKNLFNNGNAFKYLLNRGINEETIKKFGIGYSPDSWNGLLYYLKGKNYSEDELEKAGLIIKHRDGTRYYDRFRNRIMFPIMSTNKKVIGFGGRTIDINSQPKYLNSPETLVFSKGINLYGLNIAKEYIRGQKIILVEGYMDVISLYRNGINYCVASLGTALTTNQVKLLKRYNAQVYTCYDCDEAGMKATDKALDILKEEGINPKVIMLGEGMDPDEYIKIYGSNEFKKRIDNALSYMDFKIQRIKLKYNISTTEGKIDFTKNIAKLLKQFKSPIELDAYIKKVSEDTNISIEAIKKEVFNKEDNSTDLEVKSKYIKSGYRYNNKENIKPVEYLQEPGHLIAEKELLKLILNDKNIYLNIKDNISPRDFLNSSYKKIAETVYKIFEENIDIDINELSNNFDQIEKNMLNELFDETTQMNQSEKMKAADDYVKKINYYKINIKRSEIKKQLKLFENKKDKTEGDVETFKELCLELIKIDQQLKTN</sequence>
<dbReference type="InterPro" id="IPR007693">
    <property type="entry name" value="DNA_helicase_DnaB-like_N"/>
</dbReference>
<dbReference type="AlphaFoldDB" id="A0A0L0WCY7"/>
<dbReference type="InterPro" id="IPR050219">
    <property type="entry name" value="DnaG_primase"/>
</dbReference>
<dbReference type="RefSeq" id="WP_050354329.1">
    <property type="nucleotide sequence ID" value="NZ_LGSS01000003.1"/>
</dbReference>
<dbReference type="GO" id="GO:0005737">
    <property type="term" value="C:cytoplasm"/>
    <property type="evidence" value="ECO:0007669"/>
    <property type="project" value="TreeGrafter"/>
</dbReference>
<dbReference type="Gene3D" id="1.10.860.10">
    <property type="entry name" value="DNAb Helicase, Chain A"/>
    <property type="match status" value="1"/>
</dbReference>
<evidence type="ECO:0000256" key="11">
    <source>
        <dbReference type="ARBA" id="ARBA00023163"/>
    </source>
</evidence>
<dbReference type="GO" id="GO:0008270">
    <property type="term" value="F:zinc ion binding"/>
    <property type="evidence" value="ECO:0007669"/>
    <property type="project" value="UniProtKB-UniRule"/>
</dbReference>
<dbReference type="InterPro" id="IPR019475">
    <property type="entry name" value="DNA_primase_DnaB-bd"/>
</dbReference>
<comment type="subunit">
    <text evidence="12">Monomer. Interacts with DnaB.</text>
</comment>
<dbReference type="PROSITE" id="PS50880">
    <property type="entry name" value="TOPRIM"/>
    <property type="match status" value="1"/>
</dbReference>
<dbReference type="OrthoDB" id="9803773at2"/>
<dbReference type="Pfam" id="PF13155">
    <property type="entry name" value="Toprim_2"/>
    <property type="match status" value="1"/>
</dbReference>
<dbReference type="EC" id="2.7.7.101" evidence="12"/>
<dbReference type="GO" id="GO:0005524">
    <property type="term" value="F:ATP binding"/>
    <property type="evidence" value="ECO:0007669"/>
    <property type="project" value="InterPro"/>
</dbReference>
<dbReference type="HAMAP" id="MF_00974">
    <property type="entry name" value="DNA_primase_DnaG"/>
    <property type="match status" value="1"/>
</dbReference>
<dbReference type="InterPro" id="IPR036185">
    <property type="entry name" value="DNA_heli_DnaB-like_N_sf"/>
</dbReference>
<dbReference type="GO" id="GO:0003677">
    <property type="term" value="F:DNA binding"/>
    <property type="evidence" value="ECO:0007669"/>
    <property type="project" value="UniProtKB-KW"/>
</dbReference>
<reference evidence="18" key="1">
    <citation type="submission" date="2015-07" db="EMBL/GenBank/DDBJ databases">
        <title>Draft genome sequence of the purine-degrading Gottschalkia purinilyticum DSM 1384 (formerly Clostridium purinilyticum).</title>
        <authorList>
            <person name="Poehlein A."/>
            <person name="Schiel-Bengelsdorf B."/>
            <person name="Bengelsdorf F.R."/>
            <person name="Daniel R."/>
            <person name="Duerre P."/>
        </authorList>
    </citation>
    <scope>NUCLEOTIDE SEQUENCE [LARGE SCALE GENOMIC DNA]</scope>
    <source>
        <strain evidence="18">DSM 1384</strain>
    </source>
</reference>
<dbReference type="Pfam" id="PF10410">
    <property type="entry name" value="DnaB_bind"/>
    <property type="match status" value="1"/>
</dbReference>
<keyword evidence="15" id="KW-0175">Coiled coil</keyword>
<dbReference type="Pfam" id="PF00772">
    <property type="entry name" value="DnaB"/>
    <property type="match status" value="1"/>
</dbReference>
<name>A0A0L0WCY7_GOTPU</name>
<dbReference type="Pfam" id="PF08275">
    <property type="entry name" value="DNAG_N"/>
    <property type="match status" value="1"/>
</dbReference>
<dbReference type="NCBIfam" id="TIGR01391">
    <property type="entry name" value="dnaG"/>
    <property type="match status" value="1"/>
</dbReference>
<keyword evidence="10 12" id="KW-0238">DNA-binding</keyword>
<dbReference type="Pfam" id="PF01807">
    <property type="entry name" value="Zn_ribbon_DnaG"/>
    <property type="match status" value="1"/>
</dbReference>
<dbReference type="InterPro" id="IPR013264">
    <property type="entry name" value="DNAG_N"/>
</dbReference>
<dbReference type="GO" id="GO:0000428">
    <property type="term" value="C:DNA-directed RNA polymerase complex"/>
    <property type="evidence" value="ECO:0007669"/>
    <property type="project" value="UniProtKB-KW"/>
</dbReference>
<comment type="domain">
    <text evidence="12">Contains an N-terminal zinc-binding domain, a central core domain that contains the primase activity, and a C-terminal DnaB-binding domain.</text>
</comment>
<evidence type="ECO:0000256" key="10">
    <source>
        <dbReference type="ARBA" id="ARBA00023125"/>
    </source>
</evidence>
<protein>
    <recommendedName>
        <fullName evidence="12 13">DNA primase</fullName>
        <ecNumber evidence="12">2.7.7.101</ecNumber>
    </recommendedName>
</protein>
<evidence type="ECO:0000256" key="9">
    <source>
        <dbReference type="ARBA" id="ARBA00022842"/>
    </source>
</evidence>
<evidence type="ECO:0000256" key="15">
    <source>
        <dbReference type="SAM" id="Coils"/>
    </source>
</evidence>
<dbReference type="Gene3D" id="3.90.980.10">
    <property type="entry name" value="DNA primase, catalytic core, N-terminal domain"/>
    <property type="match status" value="1"/>
</dbReference>
<dbReference type="GO" id="GO:0003899">
    <property type="term" value="F:DNA-directed RNA polymerase activity"/>
    <property type="evidence" value="ECO:0007669"/>
    <property type="project" value="UniProtKB-UniRule"/>
</dbReference>